<keyword evidence="1" id="KW-0732">Signal</keyword>
<protein>
    <submittedName>
        <fullName evidence="2">DUF799 family lipoprotein</fullName>
    </submittedName>
</protein>
<dbReference type="Gene3D" id="3.40.50.10610">
    <property type="entry name" value="ABC-type transport auxiliary lipoprotein component"/>
    <property type="match status" value="1"/>
</dbReference>
<evidence type="ECO:0000313" key="3">
    <source>
        <dbReference type="Proteomes" id="UP001069802"/>
    </source>
</evidence>
<gene>
    <name evidence="2" type="ORF">O4H49_00100</name>
</gene>
<evidence type="ECO:0000256" key="1">
    <source>
        <dbReference type="SAM" id="SignalP"/>
    </source>
</evidence>
<dbReference type="RefSeq" id="WP_269421370.1">
    <property type="nucleotide sequence ID" value="NZ_JAPWGY010000001.1"/>
</dbReference>
<accession>A0ABT4LDI7</accession>
<name>A0ABT4LDI7_9PROT</name>
<keyword evidence="2" id="KW-0449">Lipoprotein</keyword>
<keyword evidence="3" id="KW-1185">Reference proteome</keyword>
<dbReference type="InterPro" id="IPR008517">
    <property type="entry name" value="GNA1162-like"/>
</dbReference>
<dbReference type="Proteomes" id="UP001069802">
    <property type="component" value="Unassembled WGS sequence"/>
</dbReference>
<evidence type="ECO:0000313" key="2">
    <source>
        <dbReference type="EMBL" id="MCZ4279154.1"/>
    </source>
</evidence>
<dbReference type="EMBL" id="JAPWGY010000001">
    <property type="protein sequence ID" value="MCZ4279154.1"/>
    <property type="molecule type" value="Genomic_DNA"/>
</dbReference>
<reference evidence="2" key="1">
    <citation type="submission" date="2022-12" db="EMBL/GenBank/DDBJ databases">
        <title>Bacterial isolates from different developmental stages of Nematostella vectensis.</title>
        <authorList>
            <person name="Fraune S."/>
        </authorList>
    </citation>
    <scope>NUCLEOTIDE SEQUENCE</scope>
    <source>
        <strain evidence="2">G21630-S1</strain>
    </source>
</reference>
<dbReference type="PROSITE" id="PS51257">
    <property type="entry name" value="PROKAR_LIPOPROTEIN"/>
    <property type="match status" value="1"/>
</dbReference>
<feature type="signal peptide" evidence="1">
    <location>
        <begin position="1"/>
        <end position="27"/>
    </location>
</feature>
<organism evidence="2 3">
    <name type="scientific">Kiloniella laminariae</name>
    <dbReference type="NCBI Taxonomy" id="454162"/>
    <lineage>
        <taxon>Bacteria</taxon>
        <taxon>Pseudomonadati</taxon>
        <taxon>Pseudomonadota</taxon>
        <taxon>Alphaproteobacteria</taxon>
        <taxon>Rhodospirillales</taxon>
        <taxon>Kiloniellaceae</taxon>
        <taxon>Kiloniella</taxon>
    </lineage>
</organism>
<sequence length="231" mass="25273">MITIVRFVRFMVVPVLLLALGACQHTAQEPYDYSKLRADDPHSVLIVLPVNRSVEVEAPQYFLSTISRPVAEKGYYVFPVNLVKRVMEEEGMSDADLVYNSDPTVLGELFGADSILYISIDEWTSKYIVLDTQTTVSFSYSLKSGHSGETLWESSSSIAYSPNQGNSNGGLIGLVVQAVAAAVEKASPNYIPLSRKANYWAVNATGKGLLPGPYHKDYGMTEEAPAEPVVN</sequence>
<comment type="caution">
    <text evidence="2">The sequence shown here is derived from an EMBL/GenBank/DDBJ whole genome shotgun (WGS) entry which is preliminary data.</text>
</comment>
<proteinExistence type="predicted"/>
<feature type="chain" id="PRO_5045643017" evidence="1">
    <location>
        <begin position="28"/>
        <end position="231"/>
    </location>
</feature>
<dbReference type="Pfam" id="PF05643">
    <property type="entry name" value="GNA1162-like"/>
    <property type="match status" value="1"/>
</dbReference>